<name>A0A318U4N0_9BACT</name>
<reference evidence="2" key="3">
    <citation type="submission" date="2018-06" db="EMBL/GenBank/DDBJ databases">
        <authorList>
            <consortium name="Pathogen Informatics"/>
            <person name="Doyle S."/>
        </authorList>
    </citation>
    <scope>NUCLEOTIDE SEQUENCE</scope>
    <source>
        <strain evidence="2">NCTC10135</strain>
    </source>
</reference>
<evidence type="ECO:0000313" key="4">
    <source>
        <dbReference type="Proteomes" id="UP000259864"/>
    </source>
</evidence>
<organism evidence="1 3">
    <name type="scientific">Metamycoplasma alkalescens</name>
    <dbReference type="NCBI Taxonomy" id="45363"/>
    <lineage>
        <taxon>Bacteria</taxon>
        <taxon>Bacillati</taxon>
        <taxon>Mycoplasmatota</taxon>
        <taxon>Mycoplasmoidales</taxon>
        <taxon>Metamycoplasmataceae</taxon>
        <taxon>Metamycoplasma</taxon>
    </lineage>
</organism>
<evidence type="ECO:0000313" key="2">
    <source>
        <dbReference type="EMBL" id="SYV90325.1"/>
    </source>
</evidence>
<dbReference type="RefSeq" id="WP_002881992.1">
    <property type="nucleotide sequence ID" value="NZ_LS991949.1"/>
</dbReference>
<reference evidence="1 3" key="1">
    <citation type="submission" date="2018-06" db="EMBL/GenBank/DDBJ databases">
        <title>Genomic Encyclopedia of Archaeal and Bacterial Type Strains, Phase II (KMG-II): from individual species to whole genera.</title>
        <authorList>
            <person name="Goeker M."/>
        </authorList>
    </citation>
    <scope>NUCLEOTIDE SEQUENCE [LARGE SCALE GENOMIC DNA]</scope>
    <source>
        <strain evidence="1 3">ATCC 29103</strain>
    </source>
</reference>
<accession>A0A318U4N0</accession>
<dbReference type="EMBL" id="LS991949">
    <property type="protein sequence ID" value="SYV90325.1"/>
    <property type="molecule type" value="Genomic_DNA"/>
</dbReference>
<dbReference type="STRING" id="1188234.MALK_5760"/>
<dbReference type="Proteomes" id="UP000259864">
    <property type="component" value="Chromosome 1"/>
</dbReference>
<evidence type="ECO:0008006" key="5">
    <source>
        <dbReference type="Google" id="ProtNLM"/>
    </source>
</evidence>
<dbReference type="Proteomes" id="UP000247715">
    <property type="component" value="Unassembled WGS sequence"/>
</dbReference>
<protein>
    <recommendedName>
        <fullName evidence="5">DUF1292 domain-containing protein</fullName>
    </recommendedName>
</protein>
<dbReference type="AlphaFoldDB" id="A0A318U4N0"/>
<reference evidence="4" key="2">
    <citation type="submission" date="2018-06" db="EMBL/GenBank/DDBJ databases">
        <authorList>
            <consortium name="Pathogen Informatics"/>
        </authorList>
    </citation>
    <scope>NUCLEOTIDE SEQUENCE [LARGE SCALE GENOMIC DNA]</scope>
    <source>
        <strain evidence="4">NCTC10135</strain>
    </source>
</reference>
<evidence type="ECO:0000313" key="1">
    <source>
        <dbReference type="EMBL" id="PYF42598.1"/>
    </source>
</evidence>
<sequence length="105" mass="12475">MTEEQKELKKLNKINIYSQDREIILDDNSKLYVVFEIEENGEDFLVLTDKEAFIFAKIENDKLVEIKDEAIIEILLDLFDQFLEENELVDENGKSLMEHFFDEPN</sequence>
<proteinExistence type="predicted"/>
<dbReference type="EMBL" id="QKLP01000008">
    <property type="protein sequence ID" value="PYF42598.1"/>
    <property type="molecule type" value="Genomic_DNA"/>
</dbReference>
<evidence type="ECO:0000313" key="3">
    <source>
        <dbReference type="Proteomes" id="UP000247715"/>
    </source>
</evidence>
<dbReference type="KEGG" id="mala:NCTC10135_00849"/>
<gene>
    <name evidence="1" type="ORF">BCF88_1084</name>
    <name evidence="2" type="ORF">NCTC10135_00849</name>
</gene>